<feature type="compositionally biased region" description="Gly residues" evidence="1">
    <location>
        <begin position="226"/>
        <end position="246"/>
    </location>
</feature>
<dbReference type="PROSITE" id="PS51673">
    <property type="entry name" value="SUZ"/>
    <property type="match status" value="1"/>
</dbReference>
<accession>A0A6A6BMK7</accession>
<dbReference type="InterPro" id="IPR024642">
    <property type="entry name" value="SUZ-C"/>
</dbReference>
<dbReference type="InterPro" id="IPR024771">
    <property type="entry name" value="SUZ"/>
</dbReference>
<feature type="compositionally biased region" description="Basic and acidic residues" evidence="1">
    <location>
        <begin position="31"/>
        <end position="43"/>
    </location>
</feature>
<feature type="region of interest" description="Disordered" evidence="1">
    <location>
        <begin position="1"/>
        <end position="55"/>
    </location>
</feature>
<sequence>MSSRNNPVPDAWDDDWESMADKQPAAPPEPEPARKISKAERRVQHAQFNKQLWEQAETPAETPLFLQAQGQVPLANDIKPAVKLLTRKPPPSVLARDDGDDSEEETRKKTERDFAERQAKAAREREEKQRKYAEVRERLFGSPVPAPESSQERSSSPRNAQGNRNSRGKGRGRAPDGPDQAPTRSPKPKRQLFDPNHSAKPNSGASRSRSATPGAEQHVRAPKGPDGSGRGGFGFAPRGGRGGIAS</sequence>
<dbReference type="EMBL" id="ML995477">
    <property type="protein sequence ID" value="KAF2145362.1"/>
    <property type="molecule type" value="Genomic_DNA"/>
</dbReference>
<feature type="domain" description="SUZ-C" evidence="3">
    <location>
        <begin position="192"/>
        <end position="237"/>
    </location>
</feature>
<dbReference type="Pfam" id="PF12752">
    <property type="entry name" value="SUZ"/>
    <property type="match status" value="1"/>
</dbReference>
<feature type="compositionally biased region" description="Polar residues" evidence="1">
    <location>
        <begin position="199"/>
        <end position="211"/>
    </location>
</feature>
<reference evidence="4" key="1">
    <citation type="journal article" date="2020" name="Stud. Mycol.">
        <title>101 Dothideomycetes genomes: a test case for predicting lifestyles and emergence of pathogens.</title>
        <authorList>
            <person name="Haridas S."/>
            <person name="Albert R."/>
            <person name="Binder M."/>
            <person name="Bloem J."/>
            <person name="Labutti K."/>
            <person name="Salamov A."/>
            <person name="Andreopoulos B."/>
            <person name="Baker S."/>
            <person name="Barry K."/>
            <person name="Bills G."/>
            <person name="Bluhm B."/>
            <person name="Cannon C."/>
            <person name="Castanera R."/>
            <person name="Culley D."/>
            <person name="Daum C."/>
            <person name="Ezra D."/>
            <person name="Gonzalez J."/>
            <person name="Henrissat B."/>
            <person name="Kuo A."/>
            <person name="Liang C."/>
            <person name="Lipzen A."/>
            <person name="Lutzoni F."/>
            <person name="Magnuson J."/>
            <person name="Mondo S."/>
            <person name="Nolan M."/>
            <person name="Ohm R."/>
            <person name="Pangilinan J."/>
            <person name="Park H.-J."/>
            <person name="Ramirez L."/>
            <person name="Alfaro M."/>
            <person name="Sun H."/>
            <person name="Tritt A."/>
            <person name="Yoshinaga Y."/>
            <person name="Zwiers L.-H."/>
            <person name="Turgeon B."/>
            <person name="Goodwin S."/>
            <person name="Spatafora J."/>
            <person name="Crous P."/>
            <person name="Grigoriev I."/>
        </authorList>
    </citation>
    <scope>NUCLEOTIDE SEQUENCE</scope>
    <source>
        <strain evidence="4">CBS 121167</strain>
    </source>
</reference>
<evidence type="ECO:0000256" key="1">
    <source>
        <dbReference type="SAM" id="MobiDB-lite"/>
    </source>
</evidence>
<dbReference type="AlphaFoldDB" id="A0A6A6BMK7"/>
<evidence type="ECO:0000313" key="4">
    <source>
        <dbReference type="EMBL" id="KAF2145362.1"/>
    </source>
</evidence>
<gene>
    <name evidence="4" type="ORF">K452DRAFT_220860</name>
</gene>
<feature type="compositionally biased region" description="Basic and acidic residues" evidence="1">
    <location>
        <begin position="105"/>
        <end position="139"/>
    </location>
</feature>
<dbReference type="PROSITE" id="PS51938">
    <property type="entry name" value="SUZ_C"/>
    <property type="match status" value="1"/>
</dbReference>
<feature type="domain" description="SUZ" evidence="2">
    <location>
        <begin position="71"/>
        <end position="144"/>
    </location>
</feature>
<evidence type="ECO:0000259" key="2">
    <source>
        <dbReference type="PROSITE" id="PS51673"/>
    </source>
</evidence>
<feature type="compositionally biased region" description="Low complexity" evidence="1">
    <location>
        <begin position="147"/>
        <end position="165"/>
    </location>
</feature>
<dbReference type="Proteomes" id="UP000799438">
    <property type="component" value="Unassembled WGS sequence"/>
</dbReference>
<dbReference type="RefSeq" id="XP_033401074.1">
    <property type="nucleotide sequence ID" value="XM_033536486.1"/>
</dbReference>
<evidence type="ECO:0000259" key="3">
    <source>
        <dbReference type="PROSITE" id="PS51938"/>
    </source>
</evidence>
<proteinExistence type="predicted"/>
<protein>
    <submittedName>
        <fullName evidence="4">Uncharacterized protein</fullName>
    </submittedName>
</protein>
<feature type="region of interest" description="Disordered" evidence="1">
    <location>
        <begin position="82"/>
        <end position="246"/>
    </location>
</feature>
<dbReference type="OrthoDB" id="5422283at2759"/>
<organism evidence="4 5">
    <name type="scientific">Aplosporella prunicola CBS 121167</name>
    <dbReference type="NCBI Taxonomy" id="1176127"/>
    <lineage>
        <taxon>Eukaryota</taxon>
        <taxon>Fungi</taxon>
        <taxon>Dikarya</taxon>
        <taxon>Ascomycota</taxon>
        <taxon>Pezizomycotina</taxon>
        <taxon>Dothideomycetes</taxon>
        <taxon>Dothideomycetes incertae sedis</taxon>
        <taxon>Botryosphaeriales</taxon>
        <taxon>Aplosporellaceae</taxon>
        <taxon>Aplosporella</taxon>
    </lineage>
</organism>
<evidence type="ECO:0000313" key="5">
    <source>
        <dbReference type="Proteomes" id="UP000799438"/>
    </source>
</evidence>
<dbReference type="GeneID" id="54293982"/>
<name>A0A6A6BMK7_9PEZI</name>
<keyword evidence="5" id="KW-1185">Reference proteome</keyword>